<sequence>MDVIEDYLRDQAVKYRELAEKAGDDFVRKELIELAAVCEEVANDIEDRLTSG</sequence>
<reference evidence="1" key="2">
    <citation type="submission" date="2023-02" db="EMBL/GenBank/DDBJ databases">
        <authorList>
            <person name="Rayyan A."/>
            <person name="Meyer T."/>
            <person name="Kyndt J.A."/>
        </authorList>
    </citation>
    <scope>NUCLEOTIDE SEQUENCE</scope>
    <source>
        <strain evidence="1">DSM 9987</strain>
    </source>
</reference>
<reference evidence="1" key="1">
    <citation type="journal article" date="2023" name="Microbiol Resour">
        <title>Genome Sequences of Rhodoplanes serenus and Two Thermotolerant Strains, Rhodoplanes tepidamans and 'Rhodoplanes cryptolactis,' Further Refine the Genus.</title>
        <authorList>
            <person name="Rayyan A.A."/>
            <person name="Kyndt J.A."/>
        </authorList>
    </citation>
    <scope>NUCLEOTIDE SEQUENCE</scope>
    <source>
        <strain evidence="1">DSM 9987</strain>
    </source>
</reference>
<dbReference type="Proteomes" id="UP001165652">
    <property type="component" value="Unassembled WGS sequence"/>
</dbReference>
<name>A0ABT5J787_RHOTP</name>
<accession>A0ABT5J787</accession>
<gene>
    <name evidence="1" type="ORF">PQJ73_07235</name>
</gene>
<keyword evidence="2" id="KW-1185">Reference proteome</keyword>
<proteinExistence type="predicted"/>
<evidence type="ECO:0000313" key="2">
    <source>
        <dbReference type="Proteomes" id="UP001165652"/>
    </source>
</evidence>
<protein>
    <submittedName>
        <fullName evidence="1">Uncharacterized protein</fullName>
    </submittedName>
</protein>
<organism evidence="1 2">
    <name type="scientific">Rhodoplanes tepidamans</name>
    <name type="common">Rhodoplanes cryptolactis</name>
    <dbReference type="NCBI Taxonomy" id="200616"/>
    <lineage>
        <taxon>Bacteria</taxon>
        <taxon>Pseudomonadati</taxon>
        <taxon>Pseudomonadota</taxon>
        <taxon>Alphaproteobacteria</taxon>
        <taxon>Hyphomicrobiales</taxon>
        <taxon>Nitrobacteraceae</taxon>
        <taxon>Rhodoplanes</taxon>
    </lineage>
</organism>
<comment type="caution">
    <text evidence="1">The sequence shown here is derived from an EMBL/GenBank/DDBJ whole genome shotgun (WGS) entry which is preliminary data.</text>
</comment>
<dbReference type="EMBL" id="JAQQLI010000008">
    <property type="protein sequence ID" value="MDC7785471.1"/>
    <property type="molecule type" value="Genomic_DNA"/>
</dbReference>
<evidence type="ECO:0000313" key="1">
    <source>
        <dbReference type="EMBL" id="MDC7785471.1"/>
    </source>
</evidence>
<dbReference type="RefSeq" id="WP_272776317.1">
    <property type="nucleotide sequence ID" value="NZ_JAQQLI010000008.1"/>
</dbReference>